<keyword evidence="6" id="KW-1185">Reference proteome</keyword>
<dbReference type="GO" id="GO:0016878">
    <property type="term" value="F:acid-thiol ligase activity"/>
    <property type="evidence" value="ECO:0007669"/>
    <property type="project" value="UniProtKB-ARBA"/>
</dbReference>
<evidence type="ECO:0000259" key="3">
    <source>
        <dbReference type="Pfam" id="PF00501"/>
    </source>
</evidence>
<organism evidence="5 6">
    <name type="scientific">Ktedonosporobacter rubrisoli</name>
    <dbReference type="NCBI Taxonomy" id="2509675"/>
    <lineage>
        <taxon>Bacteria</taxon>
        <taxon>Bacillati</taxon>
        <taxon>Chloroflexota</taxon>
        <taxon>Ktedonobacteria</taxon>
        <taxon>Ktedonobacterales</taxon>
        <taxon>Ktedonosporobacteraceae</taxon>
        <taxon>Ktedonosporobacter</taxon>
    </lineage>
</organism>
<proteinExistence type="inferred from homology"/>
<dbReference type="InterPro" id="IPR025110">
    <property type="entry name" value="AMP-bd_C"/>
</dbReference>
<evidence type="ECO:0000313" key="6">
    <source>
        <dbReference type="Proteomes" id="UP000290365"/>
    </source>
</evidence>
<evidence type="ECO:0000259" key="4">
    <source>
        <dbReference type="Pfam" id="PF13193"/>
    </source>
</evidence>
<gene>
    <name evidence="5" type="ORF">EPA93_06215</name>
</gene>
<name>A0A4V0YYB3_KTERU</name>
<dbReference type="FunFam" id="3.30.300.30:FF:000008">
    <property type="entry name" value="2,3-dihydroxybenzoate-AMP ligase"/>
    <property type="match status" value="1"/>
</dbReference>
<dbReference type="InterPro" id="IPR045851">
    <property type="entry name" value="AMP-bd_C_sf"/>
</dbReference>
<dbReference type="PANTHER" id="PTHR43767">
    <property type="entry name" value="LONG-CHAIN-FATTY-ACID--COA LIGASE"/>
    <property type="match status" value="1"/>
</dbReference>
<dbReference type="Gene3D" id="3.40.50.12780">
    <property type="entry name" value="N-terminal domain of ligase-like"/>
    <property type="match status" value="1"/>
</dbReference>
<comment type="similarity">
    <text evidence="1">Belongs to the ATP-dependent AMP-binding enzyme family.</text>
</comment>
<dbReference type="Gene3D" id="3.30.300.30">
    <property type="match status" value="1"/>
</dbReference>
<accession>A0A4V0YYB3</accession>
<feature type="domain" description="AMP-binding enzyme C-terminal" evidence="4">
    <location>
        <begin position="428"/>
        <end position="503"/>
    </location>
</feature>
<evidence type="ECO:0000256" key="2">
    <source>
        <dbReference type="ARBA" id="ARBA00022598"/>
    </source>
</evidence>
<dbReference type="EMBL" id="CP035758">
    <property type="protein sequence ID" value="QBD75621.1"/>
    <property type="molecule type" value="Genomic_DNA"/>
</dbReference>
<dbReference type="PANTHER" id="PTHR43767:SF1">
    <property type="entry name" value="NONRIBOSOMAL PEPTIDE SYNTHASE PES1 (EUROFUNG)-RELATED"/>
    <property type="match status" value="1"/>
</dbReference>
<dbReference type="OrthoDB" id="9781737at2"/>
<evidence type="ECO:0000256" key="1">
    <source>
        <dbReference type="ARBA" id="ARBA00006432"/>
    </source>
</evidence>
<dbReference type="AlphaFoldDB" id="A0A4V0YYB3"/>
<dbReference type="InterPro" id="IPR050237">
    <property type="entry name" value="ATP-dep_AMP-bd_enzyme"/>
</dbReference>
<reference evidence="5 6" key="1">
    <citation type="submission" date="2019-01" db="EMBL/GenBank/DDBJ databases">
        <title>Ktedonosporobacter rubrisoli SCAWS-G2.</title>
        <authorList>
            <person name="Huang Y."/>
            <person name="Yan B."/>
        </authorList>
    </citation>
    <scope>NUCLEOTIDE SEQUENCE [LARGE SCALE GENOMIC DNA]</scope>
    <source>
        <strain evidence="5 6">SCAWS-G2</strain>
    </source>
</reference>
<feature type="domain" description="AMP-dependent synthetase/ligase" evidence="3">
    <location>
        <begin position="18"/>
        <end position="378"/>
    </location>
</feature>
<keyword evidence="2 5" id="KW-0436">Ligase</keyword>
<evidence type="ECO:0000313" key="5">
    <source>
        <dbReference type="EMBL" id="QBD75621.1"/>
    </source>
</evidence>
<sequence>MHILSSVGKRTLAGMLAAHACHQPEREFLIFEDTAQQVETFSWKRADEIVNRIAALFYEHGVSQGTKVNIHLTNCPEFVFSWFACARLGAIIVPTNTASSLNELSYILQHAECKISVTAPAYAQQFADIRAFYPVLQEVFIIDQEPFATAMRSTSTVSAPSIKVRSEDEAAILYTSGTTAKPKGVLVTHANYVYAGETIAKGMRLGPEDRFLTVLPLFHGNAQYYSMMSVLVTGATLLLMDRFSASRYFAQAIRHRASVASLFAAPMRMLLAQPYDSQARSHRLRLAIFAQNLSPSQLQEWEERFAVPLMQIYGMTETMGTPLMNPLDDKRDPLSIGRPAPGYVCRVVDDNGNDVPAGIVGQLLVGGLPGISLMRGYYKDEAATKAALKDGWLYTGDNVSYTEDGYVYFVDRRKDMIKRAGENIAASEVESVIKEHPAIFDVAVVGVPDAMRDEAIVAFVVPRQGSSISEQEVMSWCSARLAKFKVPSFVQLVDTLPRTSVGKIQKHVLRLKWQAAQQC</sequence>
<dbReference type="Pfam" id="PF13193">
    <property type="entry name" value="AMP-binding_C"/>
    <property type="match status" value="1"/>
</dbReference>
<dbReference type="SUPFAM" id="SSF56801">
    <property type="entry name" value="Acetyl-CoA synthetase-like"/>
    <property type="match status" value="1"/>
</dbReference>
<dbReference type="InterPro" id="IPR042099">
    <property type="entry name" value="ANL_N_sf"/>
</dbReference>
<dbReference type="Proteomes" id="UP000290365">
    <property type="component" value="Chromosome"/>
</dbReference>
<dbReference type="Pfam" id="PF00501">
    <property type="entry name" value="AMP-binding"/>
    <property type="match status" value="1"/>
</dbReference>
<dbReference type="RefSeq" id="WP_129886219.1">
    <property type="nucleotide sequence ID" value="NZ_CP035758.1"/>
</dbReference>
<dbReference type="KEGG" id="kbs:EPA93_06215"/>
<dbReference type="InterPro" id="IPR000873">
    <property type="entry name" value="AMP-dep_synth/lig_dom"/>
</dbReference>
<protein>
    <submittedName>
        <fullName evidence="5">ATP-dependent acyl-CoA ligase</fullName>
    </submittedName>
</protein>